<evidence type="ECO:0008006" key="4">
    <source>
        <dbReference type="Google" id="ProtNLM"/>
    </source>
</evidence>
<accession>A0AA37WEE1</accession>
<sequence>MIKGTKRNIRLIILYVIIIVLMGVFMPRQLDWSPSFSKHHNTPYGAEAVHENIKDLFRTEKTFISDEPLYNLLKDTSISNSNYIFLNSSFYVDSLDKSALFTFAGAGNNVFISAESFDDKFLDSLGVTTETHLNNFANVNELDGGISQLEIRDSDDVYEFKAQWVNTYFIRRNSSELEHSGIGWQDSLYNYIKIPYKSGNFYLHCFPYALTNYYLMKEENRSYISSVFSQLPQDYDLIWDEYYKPHRSAVQQSPLSVLMRYDAFRWAYWLTISGVVLFMIFYAKRKQRAIPVIEPPRNESVNFVRTLGSLYYNKGNNKDIFEKKIQVFKEHLYSQFFMKDISFSHAEAEKLKLKSGAKKDVIDRIFQLENEFRGLSEISDAQLKAIVKKINEFYNQEKTT</sequence>
<evidence type="ECO:0000313" key="3">
    <source>
        <dbReference type="Proteomes" id="UP001156666"/>
    </source>
</evidence>
<comment type="caution">
    <text evidence="2">The sequence shown here is derived from an EMBL/GenBank/DDBJ whole genome shotgun (WGS) entry which is preliminary data.</text>
</comment>
<dbReference type="EMBL" id="BSOH01000007">
    <property type="protein sequence ID" value="GLR16634.1"/>
    <property type="molecule type" value="Genomic_DNA"/>
</dbReference>
<name>A0AA37WEE1_9BACT</name>
<keyword evidence="1" id="KW-0472">Membrane</keyword>
<keyword evidence="1" id="KW-1133">Transmembrane helix</keyword>
<dbReference type="Proteomes" id="UP001156666">
    <property type="component" value="Unassembled WGS sequence"/>
</dbReference>
<keyword evidence="3" id="KW-1185">Reference proteome</keyword>
<gene>
    <name evidence="2" type="ORF">GCM10007940_12490</name>
</gene>
<dbReference type="RefSeq" id="WP_235291174.1">
    <property type="nucleotide sequence ID" value="NZ_BSOH01000007.1"/>
</dbReference>
<feature type="transmembrane region" description="Helical" evidence="1">
    <location>
        <begin position="12"/>
        <end position="30"/>
    </location>
</feature>
<reference evidence="2" key="2">
    <citation type="submission" date="2023-01" db="EMBL/GenBank/DDBJ databases">
        <title>Draft genome sequence of Portibacter lacus strain NBRC 108769.</title>
        <authorList>
            <person name="Sun Q."/>
            <person name="Mori K."/>
        </authorList>
    </citation>
    <scope>NUCLEOTIDE SEQUENCE</scope>
    <source>
        <strain evidence="2">NBRC 108769</strain>
    </source>
</reference>
<proteinExistence type="predicted"/>
<evidence type="ECO:0000256" key="1">
    <source>
        <dbReference type="SAM" id="Phobius"/>
    </source>
</evidence>
<reference evidence="2" key="1">
    <citation type="journal article" date="2014" name="Int. J. Syst. Evol. Microbiol.">
        <title>Complete genome sequence of Corynebacterium casei LMG S-19264T (=DSM 44701T), isolated from a smear-ripened cheese.</title>
        <authorList>
            <consortium name="US DOE Joint Genome Institute (JGI-PGF)"/>
            <person name="Walter F."/>
            <person name="Albersmeier A."/>
            <person name="Kalinowski J."/>
            <person name="Ruckert C."/>
        </authorList>
    </citation>
    <scope>NUCLEOTIDE SEQUENCE</scope>
    <source>
        <strain evidence="2">NBRC 108769</strain>
    </source>
</reference>
<dbReference type="AlphaFoldDB" id="A0AA37WEE1"/>
<keyword evidence="1" id="KW-0812">Transmembrane</keyword>
<organism evidence="2 3">
    <name type="scientific">Portibacter lacus</name>
    <dbReference type="NCBI Taxonomy" id="1099794"/>
    <lineage>
        <taxon>Bacteria</taxon>
        <taxon>Pseudomonadati</taxon>
        <taxon>Bacteroidota</taxon>
        <taxon>Saprospiria</taxon>
        <taxon>Saprospirales</taxon>
        <taxon>Haliscomenobacteraceae</taxon>
        <taxon>Portibacter</taxon>
    </lineage>
</organism>
<evidence type="ECO:0000313" key="2">
    <source>
        <dbReference type="EMBL" id="GLR16634.1"/>
    </source>
</evidence>
<protein>
    <recommendedName>
        <fullName evidence="4">DUF4350 domain-containing protein</fullName>
    </recommendedName>
</protein>
<feature type="transmembrane region" description="Helical" evidence="1">
    <location>
        <begin position="266"/>
        <end position="283"/>
    </location>
</feature>